<dbReference type="InterPro" id="IPR036318">
    <property type="entry name" value="FAD-bd_PCMH-like_sf"/>
</dbReference>
<dbReference type="InParanoid" id="A0A2J6SW60"/>
<dbReference type="GeneID" id="36589205"/>
<dbReference type="InterPro" id="IPR050416">
    <property type="entry name" value="FAD-linked_Oxidoreductase"/>
</dbReference>
<sequence>MVRLLSFTAGCLVLLHALVAGSPLHTELPRYFQANPLTRRNLMVNTVENELGPHLSKGSLIFGSSNAAYANLTSYWITYIQPDFEVIVEVAAESDISKVVRYCSDNSIDFLVRNRGHGITSSLNSFKGLQISMDKLQGLQIDAASQTVLLQGGVYAGPVIADLWDNGWVTSTGAAYCVGLVGLSLGGGHGRLEGLHGLVADGIVHFNLVLANGNEIGVNATSNADLFWALKGAGHNFGVVTSYRAKIYPKSTQTWHYHSYVWTGDKLEAVFEALNDLHTKDNGTTPVLMSFETGIIAIDLSISDTEPVLSWSFAYNGPAADAEALLEPFNAIGAASENVQDVPYPDIALLQGTGEQNGTCSDGPYIHSTDLLIKYNVTAQRQLYNQFVQKITQYPDLKFSARYAHEGYSNKAVQAIPSDSTAYPHRESNIIVYFLAAAAPGSSDQAPAKTWAQEARALWIGNDKPQTYVNYASGNSYESLQSVYGYEPWRLNRLRGLKAKYDPHNRFRYYEPIISN</sequence>
<dbReference type="InterPro" id="IPR006094">
    <property type="entry name" value="Oxid_FAD_bind_N"/>
</dbReference>
<feature type="chain" id="PRO_5014370082" evidence="5">
    <location>
        <begin position="22"/>
        <end position="516"/>
    </location>
</feature>
<keyword evidence="2" id="KW-0285">Flavoprotein</keyword>
<keyword evidence="5" id="KW-0732">Signal</keyword>
<gene>
    <name evidence="7" type="ORF">K444DRAFT_617445</name>
</gene>
<dbReference type="Gene3D" id="3.30.43.10">
    <property type="entry name" value="Uridine Diphospho-n-acetylenolpyruvylglucosamine Reductase, domain 2"/>
    <property type="match status" value="1"/>
</dbReference>
<comment type="similarity">
    <text evidence="1">Belongs to the oxygen-dependent FAD-linked oxidoreductase family.</text>
</comment>
<dbReference type="SUPFAM" id="SSF56176">
    <property type="entry name" value="FAD-binding/transporter-associated domain-like"/>
    <property type="match status" value="1"/>
</dbReference>
<dbReference type="Pfam" id="PF01565">
    <property type="entry name" value="FAD_binding_4"/>
    <property type="match status" value="1"/>
</dbReference>
<evidence type="ECO:0000259" key="6">
    <source>
        <dbReference type="PROSITE" id="PS51387"/>
    </source>
</evidence>
<dbReference type="InterPro" id="IPR016169">
    <property type="entry name" value="FAD-bd_PCMH_sub2"/>
</dbReference>
<dbReference type="AlphaFoldDB" id="A0A2J6SW60"/>
<evidence type="ECO:0000256" key="2">
    <source>
        <dbReference type="ARBA" id="ARBA00022630"/>
    </source>
</evidence>
<evidence type="ECO:0000313" key="7">
    <source>
        <dbReference type="EMBL" id="PMD55014.1"/>
    </source>
</evidence>
<evidence type="ECO:0000256" key="1">
    <source>
        <dbReference type="ARBA" id="ARBA00005466"/>
    </source>
</evidence>
<name>A0A2J6SW60_9HELO</name>
<dbReference type="InterPro" id="IPR016167">
    <property type="entry name" value="FAD-bd_PCMH_sub1"/>
</dbReference>
<evidence type="ECO:0000256" key="5">
    <source>
        <dbReference type="SAM" id="SignalP"/>
    </source>
</evidence>
<dbReference type="Proteomes" id="UP000235371">
    <property type="component" value="Unassembled WGS sequence"/>
</dbReference>
<organism evidence="7 8">
    <name type="scientific">Hyaloscypha bicolor E</name>
    <dbReference type="NCBI Taxonomy" id="1095630"/>
    <lineage>
        <taxon>Eukaryota</taxon>
        <taxon>Fungi</taxon>
        <taxon>Dikarya</taxon>
        <taxon>Ascomycota</taxon>
        <taxon>Pezizomycotina</taxon>
        <taxon>Leotiomycetes</taxon>
        <taxon>Helotiales</taxon>
        <taxon>Hyaloscyphaceae</taxon>
        <taxon>Hyaloscypha</taxon>
        <taxon>Hyaloscypha bicolor</taxon>
    </lineage>
</organism>
<dbReference type="Gene3D" id="3.40.462.20">
    <property type="match status" value="1"/>
</dbReference>
<dbReference type="PANTHER" id="PTHR42973">
    <property type="entry name" value="BINDING OXIDOREDUCTASE, PUTATIVE (AFU_ORTHOLOGUE AFUA_1G17690)-RELATED"/>
    <property type="match status" value="1"/>
</dbReference>
<keyword evidence="8" id="KW-1185">Reference proteome</keyword>
<evidence type="ECO:0000256" key="4">
    <source>
        <dbReference type="ARBA" id="ARBA00023002"/>
    </source>
</evidence>
<dbReference type="EMBL" id="KZ613856">
    <property type="protein sequence ID" value="PMD55014.1"/>
    <property type="molecule type" value="Genomic_DNA"/>
</dbReference>
<dbReference type="GO" id="GO:0016491">
    <property type="term" value="F:oxidoreductase activity"/>
    <property type="evidence" value="ECO:0007669"/>
    <property type="project" value="UniProtKB-KW"/>
</dbReference>
<proteinExistence type="inferred from homology"/>
<dbReference type="GO" id="GO:0071949">
    <property type="term" value="F:FAD binding"/>
    <property type="evidence" value="ECO:0007669"/>
    <property type="project" value="InterPro"/>
</dbReference>
<dbReference type="RefSeq" id="XP_024731918.1">
    <property type="nucleotide sequence ID" value="XM_024881128.1"/>
</dbReference>
<protein>
    <submittedName>
        <fullName evidence="7">FAD-binding domain-containing protein</fullName>
    </submittedName>
</protein>
<accession>A0A2J6SW60</accession>
<reference evidence="7 8" key="1">
    <citation type="submission" date="2016-04" db="EMBL/GenBank/DDBJ databases">
        <title>A degradative enzymes factory behind the ericoid mycorrhizal symbiosis.</title>
        <authorList>
            <consortium name="DOE Joint Genome Institute"/>
            <person name="Martino E."/>
            <person name="Morin E."/>
            <person name="Grelet G."/>
            <person name="Kuo A."/>
            <person name="Kohler A."/>
            <person name="Daghino S."/>
            <person name="Barry K."/>
            <person name="Choi C."/>
            <person name="Cichocki N."/>
            <person name="Clum A."/>
            <person name="Copeland A."/>
            <person name="Hainaut M."/>
            <person name="Haridas S."/>
            <person name="Labutti K."/>
            <person name="Lindquist E."/>
            <person name="Lipzen A."/>
            <person name="Khouja H.-R."/>
            <person name="Murat C."/>
            <person name="Ohm R."/>
            <person name="Olson A."/>
            <person name="Spatafora J."/>
            <person name="Veneault-Fourrey C."/>
            <person name="Henrissat B."/>
            <person name="Grigoriev I."/>
            <person name="Martin F."/>
            <person name="Perotto S."/>
        </authorList>
    </citation>
    <scope>NUCLEOTIDE SEQUENCE [LARGE SCALE GENOMIC DNA]</scope>
    <source>
        <strain evidence="7 8">E</strain>
    </source>
</reference>
<feature type="domain" description="FAD-binding PCMH-type" evidence="6">
    <location>
        <begin position="79"/>
        <end position="250"/>
    </location>
</feature>
<evidence type="ECO:0000313" key="8">
    <source>
        <dbReference type="Proteomes" id="UP000235371"/>
    </source>
</evidence>
<dbReference type="PANTHER" id="PTHR42973:SF8">
    <property type="entry name" value="FAD-BINDING PCMH-TYPE DOMAIN-CONTAINING PROTEIN"/>
    <property type="match status" value="1"/>
</dbReference>
<dbReference type="PROSITE" id="PS51387">
    <property type="entry name" value="FAD_PCMH"/>
    <property type="match status" value="1"/>
</dbReference>
<keyword evidence="4" id="KW-0560">Oxidoreductase</keyword>
<feature type="signal peptide" evidence="5">
    <location>
        <begin position="1"/>
        <end position="21"/>
    </location>
</feature>
<dbReference type="InterPro" id="IPR016166">
    <property type="entry name" value="FAD-bd_PCMH"/>
</dbReference>
<dbReference type="STRING" id="1095630.A0A2J6SW60"/>
<dbReference type="OrthoDB" id="415825at2759"/>
<evidence type="ECO:0000256" key="3">
    <source>
        <dbReference type="ARBA" id="ARBA00022827"/>
    </source>
</evidence>
<dbReference type="Gene3D" id="3.30.465.10">
    <property type="match status" value="1"/>
</dbReference>
<keyword evidence="3" id="KW-0274">FAD</keyword>